<comment type="caution">
    <text evidence="1">The sequence shown here is derived from an EMBL/GenBank/DDBJ whole genome shotgun (WGS) entry which is preliminary data.</text>
</comment>
<evidence type="ECO:0000313" key="2">
    <source>
        <dbReference type="Proteomes" id="UP000560131"/>
    </source>
</evidence>
<proteinExistence type="predicted"/>
<organism evidence="1 2">
    <name type="scientific">Sphingomonas endophytica</name>
    <dbReference type="NCBI Taxonomy" id="869719"/>
    <lineage>
        <taxon>Bacteria</taxon>
        <taxon>Pseudomonadati</taxon>
        <taxon>Pseudomonadota</taxon>
        <taxon>Alphaproteobacteria</taxon>
        <taxon>Sphingomonadales</taxon>
        <taxon>Sphingomonadaceae</taxon>
        <taxon>Sphingomonas</taxon>
    </lineage>
</organism>
<dbReference type="RefSeq" id="WP_184036587.1">
    <property type="nucleotide sequence ID" value="NZ_BAABAR010000020.1"/>
</dbReference>
<keyword evidence="2" id="KW-1185">Reference proteome</keyword>
<reference evidence="1 2" key="1">
    <citation type="submission" date="2020-08" db="EMBL/GenBank/DDBJ databases">
        <title>Genomic Encyclopedia of Type Strains, Phase IV (KMG-IV): sequencing the most valuable type-strain genomes for metagenomic binning, comparative biology and taxonomic classification.</title>
        <authorList>
            <person name="Goeker M."/>
        </authorList>
    </citation>
    <scope>NUCLEOTIDE SEQUENCE [LARGE SCALE GENOMIC DNA]</scope>
    <source>
        <strain evidence="1 2">DSM 101535</strain>
    </source>
</reference>
<protein>
    <recommendedName>
        <fullName evidence="3">DUF2867 domain-containing protein</fullName>
    </recommendedName>
</protein>
<gene>
    <name evidence="1" type="ORF">FHS97_002010</name>
</gene>
<sequence length="186" mass="20654">MPLIDRYVAAPDFWERHATNVNADAETALATASAYRTEDDPFFRGMIGLRELPMRVIRKTVGGSSGSQRPFGIDNFTLLEANESEIVYGLAGRFWSLDYGLERFSDSEEFLAIKTPGSAKLALNFAVGSDGAGKTILSTETRIACADAAARRRFAPYWYLIRPVSGLIRRRTLNAIRRSSEAKSYC</sequence>
<evidence type="ECO:0000313" key="1">
    <source>
        <dbReference type="EMBL" id="MBB5726074.1"/>
    </source>
</evidence>
<name>A0ABR6N5K7_9SPHN</name>
<dbReference type="EMBL" id="JACIJN010000006">
    <property type="protein sequence ID" value="MBB5726074.1"/>
    <property type="molecule type" value="Genomic_DNA"/>
</dbReference>
<accession>A0ABR6N5K7</accession>
<evidence type="ECO:0008006" key="3">
    <source>
        <dbReference type="Google" id="ProtNLM"/>
    </source>
</evidence>
<dbReference type="Proteomes" id="UP000560131">
    <property type="component" value="Unassembled WGS sequence"/>
</dbReference>